<organism evidence="1 2">
    <name type="scientific">Litchfieldia salsa</name>
    <dbReference type="NCBI Taxonomy" id="930152"/>
    <lineage>
        <taxon>Bacteria</taxon>
        <taxon>Bacillati</taxon>
        <taxon>Bacillota</taxon>
        <taxon>Bacilli</taxon>
        <taxon>Bacillales</taxon>
        <taxon>Bacillaceae</taxon>
        <taxon>Litchfieldia</taxon>
    </lineage>
</organism>
<dbReference type="AlphaFoldDB" id="A0A1H0WLP7"/>
<reference evidence="2" key="1">
    <citation type="submission" date="2016-10" db="EMBL/GenBank/DDBJ databases">
        <authorList>
            <person name="Varghese N."/>
            <person name="Submissions S."/>
        </authorList>
    </citation>
    <scope>NUCLEOTIDE SEQUENCE [LARGE SCALE GENOMIC DNA]</scope>
    <source>
        <strain evidence="2">IBRC-M10078</strain>
    </source>
</reference>
<proteinExistence type="predicted"/>
<dbReference type="Proteomes" id="UP000199159">
    <property type="component" value="Unassembled WGS sequence"/>
</dbReference>
<name>A0A1H0WLP7_9BACI</name>
<dbReference type="EMBL" id="FNJU01000012">
    <property type="protein sequence ID" value="SDP91622.1"/>
    <property type="molecule type" value="Genomic_DNA"/>
</dbReference>
<gene>
    <name evidence="1" type="ORF">SAMN05216565_11249</name>
</gene>
<dbReference type="STRING" id="930152.SAMN05216565_11249"/>
<evidence type="ECO:0000313" key="1">
    <source>
        <dbReference type="EMBL" id="SDP91622.1"/>
    </source>
</evidence>
<keyword evidence="2" id="KW-1185">Reference proteome</keyword>
<protein>
    <submittedName>
        <fullName evidence="1">Uncharacterized protein</fullName>
    </submittedName>
</protein>
<sequence>MNFFICVPKRSCLVYETFHSLIRNIGIILASA</sequence>
<evidence type="ECO:0000313" key="2">
    <source>
        <dbReference type="Proteomes" id="UP000199159"/>
    </source>
</evidence>
<accession>A0A1H0WLP7</accession>